<feature type="region of interest" description="Disordered" evidence="1">
    <location>
        <begin position="432"/>
        <end position="453"/>
    </location>
</feature>
<keyword evidence="2" id="KW-0472">Membrane</keyword>
<evidence type="ECO:0000313" key="3">
    <source>
        <dbReference type="EMBL" id="ORY32135.1"/>
    </source>
</evidence>
<sequence length="1262" mass="132196">MSKAKSGADMYPPASKPAPAARKASGPAGNAKFYNGPTVSAKAEDVKGKAKEVAKVTTAEAKRQAHKASAVVRRHPWSFISILTTLPFLVTISLLSTVICPPPTAPPSTFSRLVRTPLGLNEPPHSELYQAFCYPSNWYHQTVLQPYIYPIIEDTQTKITSHPVYKGTVEPSLQAAQRTAQQVWKGPIQPVVDRITRGARRFHLTFIQPHIPYLKARAHALTAPYTARLTAIYQTYIAPYISTARIYAKSASDNAIKGYKYVSTHPITGHTGRYAKIGQQKAYQGYLWSRPHAIRAGQESKRVAKEVLGPRVIRGIEVAGGHVSRGWVVAKAHIIHLYNAHLEPHVGPYVAKAQTALGPYSATFHKQIYKPYLAPVVEAILPSTIFSQKPKTFWSMIADILPSANVMENKGKLAASYGKGTESIKKTASAATRSASSASASASTKAAQQFDKAEMERVREDLKRKIDKQGKEGLETVKSELLATYQTILTEPSRFPALIDHTKHELEREKEYTLKGLDKLYTSSTSLNRDQVKQSSEMADERVSKKLKTIKDRVEKTGKQYEDEGKPVVRNAFEKLDALLGKEYILLQDQMARLDGVTQKDWQKFHSLKKASDGWKDKYMALHSGEAKDRALLDPSANIPRAVNNLKVELDDNFIGFRDQVNTLKRIAYDRIEAREAVGSETAKTTGSRVSILPIAEAGAAGAGAAQIIGKGKEQILDAFSRASAAAAKETSTGITDHIKSAYDAASSGVHDATRSAVSAVGATPSPESPREHAESILNLAQENVQSVYSAAGDAVHQATRSAMSAVGATPSPESPAEHAESLLAAASDSAESMASVASDAIHHATRSIQSAVGATPSPENVQEHLKSIGDVAARGYASAAEAVGGGPVASSLSSISSVASEAVHQATRSAMSAVGATPSPESAQEHLESIANVVAQGYAAVGDKVHEATRSGLKAVGITPTPESIPEHATSIVVEASSFASDAAGSISSYASVASASASSLVNDAAASASYAAADVSASASSVASAVSQAFHDATRSALLAVGATPSPETPGEYAVSLASEASASASSLASAAAEAVHQATRSAGRAVGATPSPETPGEHLYSVVDAASSGASSVYDAAASVAAQAGGQAALLATSIQSALGLVPSPTPIASSASSYLVSLAAAGTDAGADLLSAGSSLLASLQAEASTTLHSATRAAGKAVGATPSPETPGEYLEDLQERLNEAREKAEELVKRYAGSVGSGVAEATASVKSAIGVKDEL</sequence>
<dbReference type="InParanoid" id="A0A1Y2BDK1"/>
<accession>A0A1Y2BDK1</accession>
<reference evidence="3 4" key="1">
    <citation type="submission" date="2016-07" db="EMBL/GenBank/DDBJ databases">
        <title>Pervasive Adenine N6-methylation of Active Genes in Fungi.</title>
        <authorList>
            <consortium name="DOE Joint Genome Institute"/>
            <person name="Mondo S.J."/>
            <person name="Dannebaum R.O."/>
            <person name="Kuo R.C."/>
            <person name="Labutti K."/>
            <person name="Haridas S."/>
            <person name="Kuo A."/>
            <person name="Salamov A."/>
            <person name="Ahrendt S.R."/>
            <person name="Lipzen A."/>
            <person name="Sullivan W."/>
            <person name="Andreopoulos W.B."/>
            <person name="Clum A."/>
            <person name="Lindquist E."/>
            <person name="Daum C."/>
            <person name="Ramamoorthy G.K."/>
            <person name="Gryganskyi A."/>
            <person name="Culley D."/>
            <person name="Magnuson J.K."/>
            <person name="James T.Y."/>
            <person name="O'Malley M.A."/>
            <person name="Stajich J.E."/>
            <person name="Spatafora J.W."/>
            <person name="Visel A."/>
            <person name="Grigoriev I.V."/>
        </authorList>
    </citation>
    <scope>NUCLEOTIDE SEQUENCE [LARGE SCALE GENOMIC DNA]</scope>
    <source>
        <strain evidence="3 4">68-887.2</strain>
    </source>
</reference>
<keyword evidence="2" id="KW-0812">Transmembrane</keyword>
<protein>
    <submittedName>
        <fullName evidence="3">Uncharacterized protein</fullName>
    </submittedName>
</protein>
<keyword evidence="4" id="KW-1185">Reference proteome</keyword>
<dbReference type="EMBL" id="MCFC01000011">
    <property type="protein sequence ID" value="ORY32135.1"/>
    <property type="molecule type" value="Genomic_DNA"/>
</dbReference>
<dbReference type="Proteomes" id="UP000193986">
    <property type="component" value="Unassembled WGS sequence"/>
</dbReference>
<name>A0A1Y2BDK1_9TREE</name>
<feature type="transmembrane region" description="Helical" evidence="2">
    <location>
        <begin position="77"/>
        <end position="99"/>
    </location>
</feature>
<organism evidence="3 4">
    <name type="scientific">Naematelia encephala</name>
    <dbReference type="NCBI Taxonomy" id="71784"/>
    <lineage>
        <taxon>Eukaryota</taxon>
        <taxon>Fungi</taxon>
        <taxon>Dikarya</taxon>
        <taxon>Basidiomycota</taxon>
        <taxon>Agaricomycotina</taxon>
        <taxon>Tremellomycetes</taxon>
        <taxon>Tremellales</taxon>
        <taxon>Naemateliaceae</taxon>
        <taxon>Naematelia</taxon>
    </lineage>
</organism>
<feature type="region of interest" description="Disordered" evidence="1">
    <location>
        <begin position="802"/>
        <end position="828"/>
    </location>
</feature>
<dbReference type="AlphaFoldDB" id="A0A1Y2BDK1"/>
<dbReference type="PANTHER" id="PTHR47372:SF11">
    <property type="entry name" value="RE19971P"/>
    <property type="match status" value="1"/>
</dbReference>
<feature type="compositionally biased region" description="Low complexity" evidence="1">
    <location>
        <begin position="17"/>
        <end position="29"/>
    </location>
</feature>
<comment type="caution">
    <text evidence="3">The sequence shown here is derived from an EMBL/GenBank/DDBJ whole genome shotgun (WGS) entry which is preliminary data.</text>
</comment>
<feature type="compositionally biased region" description="Low complexity" evidence="1">
    <location>
        <begin position="432"/>
        <end position="447"/>
    </location>
</feature>
<proteinExistence type="predicted"/>
<gene>
    <name evidence="3" type="ORF">BCR39DRAFT_587128</name>
</gene>
<dbReference type="OrthoDB" id="3260408at2759"/>
<evidence type="ECO:0000256" key="2">
    <source>
        <dbReference type="SAM" id="Phobius"/>
    </source>
</evidence>
<evidence type="ECO:0000256" key="1">
    <source>
        <dbReference type="SAM" id="MobiDB-lite"/>
    </source>
</evidence>
<feature type="region of interest" description="Disordered" evidence="1">
    <location>
        <begin position="1"/>
        <end position="37"/>
    </location>
</feature>
<keyword evidence="2" id="KW-1133">Transmembrane helix</keyword>
<dbReference type="STRING" id="71784.A0A1Y2BDK1"/>
<evidence type="ECO:0000313" key="4">
    <source>
        <dbReference type="Proteomes" id="UP000193986"/>
    </source>
</evidence>
<dbReference type="PANTHER" id="PTHR47372">
    <property type="entry name" value="DAUER UP-REGULATED-RELATED"/>
    <property type="match status" value="1"/>
</dbReference>